<proteinExistence type="inferred from homology"/>
<evidence type="ECO:0000313" key="9">
    <source>
        <dbReference type="Proteomes" id="UP000322899"/>
    </source>
</evidence>
<keyword evidence="1" id="KW-0808">Transferase</keyword>
<dbReference type="Proteomes" id="UP000325113">
    <property type="component" value="Unassembled WGS sequence"/>
</dbReference>
<dbReference type="OrthoDB" id="25586at2759"/>
<protein>
    <recommendedName>
        <fullName evidence="4">N-acetyltransferase domain-containing protein</fullName>
    </recommendedName>
</protein>
<dbReference type="Proteomes" id="UP000323011">
    <property type="component" value="Unassembled WGS sequence"/>
</dbReference>
<evidence type="ECO:0000313" key="6">
    <source>
        <dbReference type="EMBL" id="KAA0162466.1"/>
    </source>
</evidence>
<dbReference type="GO" id="GO:1990189">
    <property type="term" value="F:protein N-terminal-serine acetyltransferase activity"/>
    <property type="evidence" value="ECO:0007669"/>
    <property type="project" value="TreeGrafter"/>
</dbReference>
<evidence type="ECO:0000256" key="3">
    <source>
        <dbReference type="ARBA" id="ARBA00025786"/>
    </source>
</evidence>
<evidence type="ECO:0000313" key="12">
    <source>
        <dbReference type="Proteomes" id="UP000325113"/>
    </source>
</evidence>
<dbReference type="GO" id="GO:1990190">
    <property type="term" value="F:protein-N-terminal-glutamate acetyltransferase activity"/>
    <property type="evidence" value="ECO:0007669"/>
    <property type="project" value="TreeGrafter"/>
</dbReference>
<gene>
    <name evidence="8" type="ORF">FNF27_06495</name>
    <name evidence="7" type="ORF">FNF28_01481</name>
    <name evidence="5" type="ORF">FNF29_06494</name>
    <name evidence="6" type="ORF">FNF31_03265</name>
</gene>
<dbReference type="Pfam" id="PF00583">
    <property type="entry name" value="Acetyltransf_1"/>
    <property type="match status" value="1"/>
</dbReference>
<evidence type="ECO:0000313" key="8">
    <source>
        <dbReference type="EMBL" id="KAA0170798.1"/>
    </source>
</evidence>
<dbReference type="InterPro" id="IPR045047">
    <property type="entry name" value="Ard1-like"/>
</dbReference>
<comment type="caution">
    <text evidence="5">The sequence shown here is derived from an EMBL/GenBank/DDBJ whole genome shotgun (WGS) entry which is preliminary data.</text>
</comment>
<evidence type="ECO:0000259" key="4">
    <source>
        <dbReference type="PROSITE" id="PS51186"/>
    </source>
</evidence>
<accession>A0A5A8C6N9</accession>
<dbReference type="EMBL" id="VLTM01000027">
    <property type="protein sequence ID" value="KAA0162466.1"/>
    <property type="molecule type" value="Genomic_DNA"/>
</dbReference>
<dbReference type="OMA" id="MSMQNAN"/>
<sequence length="198" mass="21990">MAISIRTATLDDMASLMDTNLRCLPENYGIRYYLYTLVTWPELSKVAVDPAGRVVGYVLAKIEDERDAKKRHGHVTSVATLDSYRKHGLATKLMRASMRSMVEMYDAKYVSLHVRQTNRAAKHLYSSTLGYTEHKLDKKYYQDGEHAYEMHCKLSRASVGLPELTEESLPLRRKAEEAAAPGEPVAPAVAAAAAAATA</sequence>
<evidence type="ECO:0000313" key="5">
    <source>
        <dbReference type="EMBL" id="KAA0148712.1"/>
    </source>
</evidence>
<evidence type="ECO:0000256" key="1">
    <source>
        <dbReference type="ARBA" id="ARBA00022679"/>
    </source>
</evidence>
<comment type="similarity">
    <text evidence="3">Belongs to the acetyltransferase family. ARD1 subfamily.</text>
</comment>
<organism evidence="5 10">
    <name type="scientific">Cafeteria roenbergensis</name>
    <name type="common">Marine flagellate</name>
    <dbReference type="NCBI Taxonomy" id="33653"/>
    <lineage>
        <taxon>Eukaryota</taxon>
        <taxon>Sar</taxon>
        <taxon>Stramenopiles</taxon>
        <taxon>Bigyra</taxon>
        <taxon>Opalozoa</taxon>
        <taxon>Bicosoecida</taxon>
        <taxon>Cafeteriaceae</taxon>
        <taxon>Cafeteria</taxon>
    </lineage>
</organism>
<dbReference type="Proteomes" id="UP000322899">
    <property type="component" value="Unassembled WGS sequence"/>
</dbReference>
<dbReference type="PROSITE" id="PS51186">
    <property type="entry name" value="GNAT"/>
    <property type="match status" value="1"/>
</dbReference>
<dbReference type="CDD" id="cd04301">
    <property type="entry name" value="NAT_SF"/>
    <property type="match status" value="1"/>
</dbReference>
<dbReference type="InterPro" id="IPR016181">
    <property type="entry name" value="Acyl_CoA_acyltransferase"/>
</dbReference>
<evidence type="ECO:0000313" key="10">
    <source>
        <dbReference type="Proteomes" id="UP000323011"/>
    </source>
</evidence>
<keyword evidence="10" id="KW-1185">Reference proteome</keyword>
<feature type="domain" description="N-acetyltransferase" evidence="4">
    <location>
        <begin position="3"/>
        <end position="155"/>
    </location>
</feature>
<dbReference type="InterPro" id="IPR000182">
    <property type="entry name" value="GNAT_dom"/>
</dbReference>
<name>A0A5A8C6N9_CAFRO</name>
<dbReference type="PANTHER" id="PTHR23091">
    <property type="entry name" value="N-TERMINAL ACETYLTRANSFERASE"/>
    <property type="match status" value="1"/>
</dbReference>
<keyword evidence="2" id="KW-0012">Acyltransferase</keyword>
<evidence type="ECO:0000256" key="2">
    <source>
        <dbReference type="ARBA" id="ARBA00023315"/>
    </source>
</evidence>
<dbReference type="Gene3D" id="3.40.630.30">
    <property type="match status" value="1"/>
</dbReference>
<evidence type="ECO:0000313" key="7">
    <source>
        <dbReference type="EMBL" id="KAA0170487.1"/>
    </source>
</evidence>
<evidence type="ECO:0000313" key="11">
    <source>
        <dbReference type="Proteomes" id="UP000324907"/>
    </source>
</evidence>
<dbReference type="Proteomes" id="UP000324907">
    <property type="component" value="Unassembled WGS sequence"/>
</dbReference>
<dbReference type="EMBL" id="VLTL01000013">
    <property type="protein sequence ID" value="KAA0170487.1"/>
    <property type="molecule type" value="Genomic_DNA"/>
</dbReference>
<dbReference type="AlphaFoldDB" id="A0A5A8C6N9"/>
<dbReference type="SUPFAM" id="SSF55729">
    <property type="entry name" value="Acyl-CoA N-acyltransferases (Nat)"/>
    <property type="match status" value="1"/>
</dbReference>
<dbReference type="PANTHER" id="PTHR23091:SF4">
    <property type="entry name" value="N-TERMINAL AMINO-ACID N(ALPHA)-ACETYLTRANSFERASE NATA"/>
    <property type="match status" value="1"/>
</dbReference>
<dbReference type="GO" id="GO:0031415">
    <property type="term" value="C:NatA complex"/>
    <property type="evidence" value="ECO:0007669"/>
    <property type="project" value="InterPro"/>
</dbReference>
<reference evidence="9 10" key="1">
    <citation type="submission" date="2019-07" db="EMBL/GenBank/DDBJ databases">
        <title>Genomes of Cafeteria roenbergensis.</title>
        <authorList>
            <person name="Fischer M.G."/>
            <person name="Hackl T."/>
            <person name="Roman M."/>
        </authorList>
    </citation>
    <scope>NUCLEOTIDE SEQUENCE [LARGE SCALE GENOMIC DNA]</scope>
    <source>
        <strain evidence="5 10">BVI</strain>
        <strain evidence="6 12">Cflag</strain>
        <strain evidence="8 9">E4-10P</strain>
        <strain evidence="7 11">RCC970-E3</strain>
    </source>
</reference>
<dbReference type="EMBL" id="VLTN01000050">
    <property type="protein sequence ID" value="KAA0148712.1"/>
    <property type="molecule type" value="Genomic_DNA"/>
</dbReference>
<dbReference type="EMBL" id="VLTO01000058">
    <property type="protein sequence ID" value="KAA0170798.1"/>
    <property type="molecule type" value="Genomic_DNA"/>
</dbReference>